<dbReference type="InterPro" id="IPR011990">
    <property type="entry name" value="TPR-like_helical_dom_sf"/>
</dbReference>
<feature type="short sequence motif" description="GXGXXG" evidence="2">
    <location>
        <begin position="18"/>
        <end position="23"/>
    </location>
</feature>
<dbReference type="InterPro" id="IPR002641">
    <property type="entry name" value="PNPLA_dom"/>
</dbReference>
<dbReference type="InterPro" id="IPR000719">
    <property type="entry name" value="Prot_kinase_dom"/>
</dbReference>
<comment type="caution">
    <text evidence="2">Lacks conserved residue(s) required for the propagation of feature annotation.</text>
</comment>
<keyword evidence="7" id="KW-1185">Reference proteome</keyword>
<dbReference type="Pfam" id="PF00931">
    <property type="entry name" value="NB-ARC"/>
    <property type="match status" value="1"/>
</dbReference>
<reference evidence="6 7" key="1">
    <citation type="submission" date="2013-12" db="EMBL/GenBank/DDBJ databases">
        <authorList>
            <person name="Cubeta M."/>
            <person name="Pakala S."/>
            <person name="Fedorova N."/>
            <person name="Thomas E."/>
            <person name="Dean R."/>
            <person name="Jabaji S."/>
            <person name="Neate S."/>
            <person name="Toda T."/>
            <person name="Tavantzis S."/>
            <person name="Vilgalys R."/>
            <person name="Bharathan N."/>
            <person name="Pakala S."/>
            <person name="Losada L.S."/>
            <person name="Zafar N."/>
            <person name="Nierman W."/>
        </authorList>
    </citation>
    <scope>NUCLEOTIDE SEQUENCE [LARGE SCALE GENOMIC DNA]</scope>
    <source>
        <strain evidence="6 7">123E</strain>
    </source>
</reference>
<dbReference type="Gene3D" id="3.40.50.300">
    <property type="entry name" value="P-loop containing nucleotide triphosphate hydrolases"/>
    <property type="match status" value="1"/>
</dbReference>
<dbReference type="Proteomes" id="UP000027456">
    <property type="component" value="Unassembled WGS sequence"/>
</dbReference>
<evidence type="ECO:0000313" key="7">
    <source>
        <dbReference type="Proteomes" id="UP000027456"/>
    </source>
</evidence>
<feature type="region of interest" description="Disordered" evidence="3">
    <location>
        <begin position="1015"/>
        <end position="1040"/>
    </location>
</feature>
<gene>
    <name evidence="6" type="ORF">V565_117380</name>
</gene>
<proteinExistence type="predicted"/>
<evidence type="ECO:0000256" key="3">
    <source>
        <dbReference type="SAM" id="MobiDB-lite"/>
    </source>
</evidence>
<evidence type="ECO:0000259" key="4">
    <source>
        <dbReference type="PROSITE" id="PS50011"/>
    </source>
</evidence>
<dbReference type="InterPro" id="IPR027417">
    <property type="entry name" value="P-loop_NTPase"/>
</dbReference>
<dbReference type="Gene3D" id="1.10.510.10">
    <property type="entry name" value="Transferase(Phosphotransferase) domain 1"/>
    <property type="match status" value="1"/>
</dbReference>
<dbReference type="InterPro" id="IPR011009">
    <property type="entry name" value="Kinase-like_dom_sf"/>
</dbReference>
<feature type="domain" description="PNPLA" evidence="5">
    <location>
        <begin position="14"/>
        <end position="212"/>
    </location>
</feature>
<dbReference type="PROSITE" id="PS51635">
    <property type="entry name" value="PNPLA"/>
    <property type="match status" value="1"/>
</dbReference>
<keyword evidence="1" id="KW-0443">Lipid metabolism</keyword>
<evidence type="ECO:0000256" key="2">
    <source>
        <dbReference type="PROSITE-ProRule" id="PRU01161"/>
    </source>
</evidence>
<evidence type="ECO:0000313" key="6">
    <source>
        <dbReference type="EMBL" id="KEP48714.1"/>
    </source>
</evidence>
<comment type="caution">
    <text evidence="6">The sequence shown here is derived from an EMBL/GenBank/DDBJ whole genome shotgun (WGS) entry which is preliminary data.</text>
</comment>
<dbReference type="OrthoDB" id="630895at2759"/>
<dbReference type="EMBL" id="AZST01000466">
    <property type="protein sequence ID" value="KEP48714.1"/>
    <property type="molecule type" value="Genomic_DNA"/>
</dbReference>
<dbReference type="SUPFAM" id="SSF56112">
    <property type="entry name" value="Protein kinase-like (PK-like)"/>
    <property type="match status" value="1"/>
</dbReference>
<organism evidence="6 7">
    <name type="scientific">Rhizoctonia solani 123E</name>
    <dbReference type="NCBI Taxonomy" id="1423351"/>
    <lineage>
        <taxon>Eukaryota</taxon>
        <taxon>Fungi</taxon>
        <taxon>Dikarya</taxon>
        <taxon>Basidiomycota</taxon>
        <taxon>Agaricomycotina</taxon>
        <taxon>Agaricomycetes</taxon>
        <taxon>Cantharellales</taxon>
        <taxon>Ceratobasidiaceae</taxon>
        <taxon>Rhizoctonia</taxon>
    </lineage>
</organism>
<evidence type="ECO:0000259" key="5">
    <source>
        <dbReference type="PROSITE" id="PS51635"/>
    </source>
</evidence>
<dbReference type="InterPro" id="IPR053137">
    <property type="entry name" value="NLR-like"/>
</dbReference>
<dbReference type="GO" id="GO:0046486">
    <property type="term" value="P:glycerolipid metabolic process"/>
    <property type="evidence" value="ECO:0007669"/>
    <property type="project" value="UniProtKB-ARBA"/>
</dbReference>
<accession>A0A074RPC9</accession>
<dbReference type="SUPFAM" id="SSF48452">
    <property type="entry name" value="TPR-like"/>
    <property type="match status" value="2"/>
</dbReference>
<dbReference type="SUPFAM" id="SSF52540">
    <property type="entry name" value="P-loop containing nucleoside triphosphate hydrolases"/>
    <property type="match status" value="1"/>
</dbReference>
<dbReference type="PANTHER" id="PTHR46082:SF11">
    <property type="entry name" value="AAA+ ATPASE DOMAIN-CONTAINING PROTEIN-RELATED"/>
    <property type="match status" value="1"/>
</dbReference>
<dbReference type="STRING" id="1423351.A0A074RPC9"/>
<dbReference type="SUPFAM" id="SSF52151">
    <property type="entry name" value="FabD/lysophospholipase-like"/>
    <property type="match status" value="1"/>
</dbReference>
<dbReference type="Pfam" id="PF01734">
    <property type="entry name" value="Patatin"/>
    <property type="match status" value="1"/>
</dbReference>
<evidence type="ECO:0000256" key="1">
    <source>
        <dbReference type="ARBA" id="ARBA00023098"/>
    </source>
</evidence>
<dbReference type="Pfam" id="PF13424">
    <property type="entry name" value="TPR_12"/>
    <property type="match status" value="3"/>
</dbReference>
<sequence>MQSDQEASRGLNILCIDGGGVRGLSSLIILQEIMRRAANAGAGGAVHPHEYFDFIAGAGTGGISACMLGRLRMPIERAIAEYAKLVEEVFKDKKIIGPYMYKGSKLHSALKTMVRGATGDEGEMMNEGREHDECKTAIFAMARRNLNASQPVLFRSYTIASNPGPDCTISEACYATMAHPDLFKSIEIVDSSVSQSFVGGELGCSNPIAHVLAEVNRVYPNRQVASIISIGAGHARTIQFPIPSRWDRTQDVIVMKDMATDSERVAEEMVARFEGTSGVYFRFNLNQGLQNMNYGSWERLGEARAHTMAYLRKHETNQKLESAVRASMERRGTVSTKHVAGNILRGAYVTKRLTGSKHCPAPTNFYTGNEDEKSQVITCISGGQNKLHVCVVYGLGGAGKTQLALSVVERTWDEWDHIIYVDSSSTEAIEKALGEFGTTKKIGEGHKDVISWLESCGEHWLVIFDNADTLSTNVQQYIPRSARGQGGSVIITTRLPDLASLADGPGFVCHLSSMSQADATALLVKIASLGGPCPSDDDIKAAETLVQDFGCLALAIVHAGAYIAHSPRMTITKYRHLFLSQRRRMLDQYNELPATAKLDKHEDTVYTTWRMCYDQLKPESRELLWLIAYLHYDDISADIFERAAQEMHLRTYPLPLTDLESQAYSHVQRYLSTFLDSNGSWDSVPFTRAMADLTSYSLIEFDRMNLTYRMHVLVHDWAKTVVSQTTELAIEYTATLLSLSIDLKEDDESLAFKRRLGPHVTSVLIHGPQIGANHKHYFKEVYRHTGQWIQLEKIMQQLLQVFQKELGDDGLTPETMKDFANTFLQLGRWDDALHLQIQCVSTHKRVLGEYHPDTLVSMSNLASTYLHVGRYDEAEQLQAQVLSARKRVLGEDHPNTLVAMNNLALIYLRLGRYDEAEQLQAQVLSARKRVLGEDHPYTLVSMSDLASTYSHLGQHDEAEQLQVQVLSARKRVLGEGHPDTLASMNDLASTYSHLGRYHEAEQLQVQVLNARERVPEVKHPDTPKQSSSSSDLSRTTYGTTDNILIPEERYKDTNSPAKHGNYIYETLAFLPLEGASQARYLTRGSAADVWVVQVENKQYVCKVLRVSTTNFEDEPTKIEGNRSGQSSNEEPSWRSFVQAYRSQVSKWSAVRHTNLIRIYDHDESLNLHVEYCHYGSVRDYLKVRPTGMAPKRKIIYGVLQGLRYLHNQDPPIIHGSLNAGKVFVDDNHQVKIGEFGLTALCYHIAPQVPSIVFTGFSRWMSPELLDLDPDGDVSVDSTLGSDIWALACTIYEIIADELPYSKYSHDIKIQRAILKGESPGDLPFLLSTDHELNLDADWELLLKSCWSMHPSKRPTVSDLIEFL</sequence>
<dbReference type="PROSITE" id="PS50011">
    <property type="entry name" value="PROTEIN_KINASE_DOM"/>
    <property type="match status" value="1"/>
</dbReference>
<dbReference type="PANTHER" id="PTHR46082">
    <property type="entry name" value="ATP/GTP-BINDING PROTEIN-RELATED"/>
    <property type="match status" value="1"/>
</dbReference>
<dbReference type="HOGENOM" id="CLU_000288_125_6_1"/>
<dbReference type="Gene3D" id="1.25.40.10">
    <property type="entry name" value="Tetratricopeptide repeat domain"/>
    <property type="match status" value="2"/>
</dbReference>
<dbReference type="Pfam" id="PF00069">
    <property type="entry name" value="Pkinase"/>
    <property type="match status" value="1"/>
</dbReference>
<name>A0A074RPC9_9AGAM</name>
<protein>
    <submittedName>
        <fullName evidence="6">Kinesin light chain</fullName>
    </submittedName>
</protein>
<dbReference type="GO" id="GO:0043531">
    <property type="term" value="F:ADP binding"/>
    <property type="evidence" value="ECO:0007669"/>
    <property type="project" value="InterPro"/>
</dbReference>
<dbReference type="GO" id="GO:0004672">
    <property type="term" value="F:protein kinase activity"/>
    <property type="evidence" value="ECO:0007669"/>
    <property type="project" value="InterPro"/>
</dbReference>
<dbReference type="InterPro" id="IPR016035">
    <property type="entry name" value="Acyl_Trfase/lysoPLipase"/>
</dbReference>
<dbReference type="GO" id="GO:0005524">
    <property type="term" value="F:ATP binding"/>
    <property type="evidence" value="ECO:0007669"/>
    <property type="project" value="InterPro"/>
</dbReference>
<feature type="domain" description="Protein kinase" evidence="4">
    <location>
        <begin position="1075"/>
        <end position="1363"/>
    </location>
</feature>
<dbReference type="InterPro" id="IPR002182">
    <property type="entry name" value="NB-ARC"/>
</dbReference>
<dbReference type="Gene3D" id="3.40.1090.10">
    <property type="entry name" value="Cytosolic phospholipase A2 catalytic domain"/>
    <property type="match status" value="1"/>
</dbReference>
<feature type="compositionally biased region" description="Polar residues" evidence="3">
    <location>
        <begin position="1031"/>
        <end position="1040"/>
    </location>
</feature>